<dbReference type="GO" id="GO:0016787">
    <property type="term" value="F:hydrolase activity"/>
    <property type="evidence" value="ECO:0007669"/>
    <property type="project" value="UniProtKB-KW"/>
</dbReference>
<accession>M2VXP7</accession>
<dbReference type="AlphaFoldDB" id="M2VXP7"/>
<dbReference type="SUPFAM" id="SSF52266">
    <property type="entry name" value="SGNH hydrolase"/>
    <property type="match status" value="1"/>
</dbReference>
<evidence type="ECO:0000256" key="1">
    <source>
        <dbReference type="ARBA" id="ARBA00022801"/>
    </source>
</evidence>
<dbReference type="PANTHER" id="PTHR14209">
    <property type="entry name" value="ISOAMYL ACETATE-HYDROLYZING ESTERASE 1"/>
    <property type="match status" value="1"/>
</dbReference>
<gene>
    <name evidence="3" type="ORF">Gasu_43940</name>
</gene>
<dbReference type="EMBL" id="KB454524">
    <property type="protein sequence ID" value="EME28056.1"/>
    <property type="molecule type" value="Genomic_DNA"/>
</dbReference>
<dbReference type="PANTHER" id="PTHR14209:SF19">
    <property type="entry name" value="ISOAMYL ACETATE-HYDROLYZING ESTERASE 1 HOMOLOG"/>
    <property type="match status" value="1"/>
</dbReference>
<dbReference type="FunFam" id="3.40.50.1110:FF:000002">
    <property type="entry name" value="isoamyl acetate-hydrolyzing esterase 1 homolog"/>
    <property type="match status" value="1"/>
</dbReference>
<evidence type="ECO:0000259" key="2">
    <source>
        <dbReference type="Pfam" id="PF13472"/>
    </source>
</evidence>
<reference evidence="4" key="1">
    <citation type="journal article" date="2013" name="Science">
        <title>Gene transfer from bacteria and archaea facilitated evolution of an extremophilic eukaryote.</title>
        <authorList>
            <person name="Schonknecht G."/>
            <person name="Chen W.H."/>
            <person name="Ternes C.M."/>
            <person name="Barbier G.G."/>
            <person name="Shrestha R.P."/>
            <person name="Stanke M."/>
            <person name="Brautigam A."/>
            <person name="Baker B.J."/>
            <person name="Banfield J.F."/>
            <person name="Garavito R.M."/>
            <person name="Carr K."/>
            <person name="Wilkerson C."/>
            <person name="Rensing S.A."/>
            <person name="Gagneul D."/>
            <person name="Dickenson N.E."/>
            <person name="Oesterhelt C."/>
            <person name="Lercher M.J."/>
            <person name="Weber A.P."/>
        </authorList>
    </citation>
    <scope>NUCLEOTIDE SEQUENCE [LARGE SCALE GENOMIC DNA]</scope>
    <source>
        <strain evidence="4">074W</strain>
    </source>
</reference>
<dbReference type="RefSeq" id="XP_005704576.1">
    <property type="nucleotide sequence ID" value="XM_005704519.1"/>
</dbReference>
<sequence>MFSTQQQDEEEQSLQQEEVAQNIYGLGSFESTDSSSFEREPNKKPSTLLGKFARSVQDSWKQFSQGFVEVSHKTALKYPSLLFFGDSLTEYSQHVSSSEGIGWGALLTNEYSTKAEVIIRGFAGYNTRWALYMLPKVLQAIDLSCLKLVVIFLGANDCVLPDSPQHVSIEEYASNLFKMIKVVRNKQSQVARAELLLVTPPPFVEELWEEDCRQKNKPVLRKASRVKDYAEACKRVAVEAQVPCLDLWTSIQQQIQWQTFFTDGLHFSEKGNEYVFEQLKTVISDNFPNLTAERMTAVFPHWSEIDPLNFSSTFDKFFTTS</sequence>
<organism evidence="3 4">
    <name type="scientific">Galdieria sulphuraria</name>
    <name type="common">Red alga</name>
    <dbReference type="NCBI Taxonomy" id="130081"/>
    <lineage>
        <taxon>Eukaryota</taxon>
        <taxon>Rhodophyta</taxon>
        <taxon>Bangiophyceae</taxon>
        <taxon>Galdieriales</taxon>
        <taxon>Galdieriaceae</taxon>
        <taxon>Galdieria</taxon>
    </lineage>
</organism>
<dbReference type="CDD" id="cd01838">
    <property type="entry name" value="Isoamyl_acetate_hydrolase_like"/>
    <property type="match status" value="1"/>
</dbReference>
<proteinExistence type="predicted"/>
<keyword evidence="4" id="KW-1185">Reference proteome</keyword>
<dbReference type="InterPro" id="IPR036514">
    <property type="entry name" value="SGNH_hydro_sf"/>
</dbReference>
<dbReference type="InterPro" id="IPR013830">
    <property type="entry name" value="SGNH_hydro"/>
</dbReference>
<dbReference type="eggNOG" id="KOG3035">
    <property type="taxonomic scope" value="Eukaryota"/>
</dbReference>
<evidence type="ECO:0000313" key="3">
    <source>
        <dbReference type="EMBL" id="EME28056.1"/>
    </source>
</evidence>
<dbReference type="Gene3D" id="3.40.50.1110">
    <property type="entry name" value="SGNH hydrolase"/>
    <property type="match status" value="1"/>
</dbReference>
<dbReference type="GeneID" id="17086923"/>
<dbReference type="OMA" id="VIWPKVI"/>
<dbReference type="Gramene" id="EME28056">
    <property type="protein sequence ID" value="EME28056"/>
    <property type="gene ID" value="Gasu_43940"/>
</dbReference>
<keyword evidence="1 3" id="KW-0378">Hydrolase</keyword>
<evidence type="ECO:0000313" key="4">
    <source>
        <dbReference type="Proteomes" id="UP000030680"/>
    </source>
</evidence>
<protein>
    <submittedName>
        <fullName evidence="3">GDSL-motif lipase/hydrolase family protein</fullName>
    </submittedName>
</protein>
<name>M2VXP7_GALSU</name>
<dbReference type="Proteomes" id="UP000030680">
    <property type="component" value="Unassembled WGS sequence"/>
</dbReference>
<dbReference type="OrthoDB" id="3460at2759"/>
<dbReference type="InterPro" id="IPR045136">
    <property type="entry name" value="Iah1-like"/>
</dbReference>
<dbReference type="KEGG" id="gsl:Gasu_43940"/>
<feature type="domain" description="SGNH hydrolase-type esterase" evidence="2">
    <location>
        <begin position="83"/>
        <end position="273"/>
    </location>
</feature>
<dbReference type="STRING" id="130081.M2VXP7"/>
<dbReference type="Pfam" id="PF13472">
    <property type="entry name" value="Lipase_GDSL_2"/>
    <property type="match status" value="1"/>
</dbReference>